<dbReference type="RefSeq" id="XP_042564911.1">
    <property type="nucleotide sequence ID" value="XM_042708977.1"/>
</dbReference>
<evidence type="ECO:0000313" key="15">
    <source>
        <dbReference type="Proteomes" id="UP000515152"/>
    </source>
</evidence>
<evidence type="ECO:0000256" key="2">
    <source>
        <dbReference type="ARBA" id="ARBA00004123"/>
    </source>
</evidence>
<feature type="region of interest" description="Disordered" evidence="14">
    <location>
        <begin position="323"/>
        <end position="345"/>
    </location>
</feature>
<evidence type="ECO:0000256" key="11">
    <source>
        <dbReference type="ARBA" id="ARBA00063914"/>
    </source>
</evidence>
<evidence type="ECO:0000256" key="6">
    <source>
        <dbReference type="ARBA" id="ARBA00022698"/>
    </source>
</evidence>
<evidence type="ECO:0000256" key="10">
    <source>
        <dbReference type="ARBA" id="ARBA00023242"/>
    </source>
</evidence>
<dbReference type="Proteomes" id="UP000515152">
    <property type="component" value="Chromosome 10"/>
</dbReference>
<evidence type="ECO:0000256" key="5">
    <source>
        <dbReference type="ARBA" id="ARBA00022670"/>
    </source>
</evidence>
<dbReference type="GO" id="GO:0051603">
    <property type="term" value="P:proteolysis involved in protein catabolic process"/>
    <property type="evidence" value="ECO:0007669"/>
    <property type="project" value="InterPro"/>
</dbReference>
<keyword evidence="15" id="KW-1185">Reference proteome</keyword>
<keyword evidence="7" id="KW-0378">Hydrolase</keyword>
<accession>A0A8M1KLI1</accession>
<dbReference type="CTD" id="100331481"/>
<dbReference type="CDD" id="cd03761">
    <property type="entry name" value="proteasome_beta_type_5"/>
    <property type="match status" value="1"/>
</dbReference>
<sequence>MALQEVCGFNKFSYLYSEWNISASASVYLEDTFFSFHNRKNTDFGGFFTGSNGSPLELYVPVAEYLKESPLQFGQASPNVTPQPTAKPEYCSLPSLPFPAGIPLSASSSIPLPFQLSHGTTTLAFQFQGGVIAAADTRSSCSGLVACPSSQKILPIHSHLVGTTSGTSADCFLWKRILARELRLYQLRHHRRLSTGGAAKLLSHMLHPFKGTELCVAATLCGWDQNLCGPRLFYVCSDGTRLQGELFSVGSGSPYAYSILDRDICWEMSVDEAVALAREAVYRATHRDAYSGNNVDLYHITAGGWKRREREELKEEYYREKEREREKVAERRRKMEKADGSKCVK</sequence>
<dbReference type="InterPro" id="IPR001353">
    <property type="entry name" value="Proteasome_sua/b"/>
</dbReference>
<dbReference type="Pfam" id="PF00227">
    <property type="entry name" value="Proteasome"/>
    <property type="match status" value="1"/>
</dbReference>
<reference evidence="16" key="1">
    <citation type="submission" date="2025-08" db="UniProtKB">
        <authorList>
            <consortium name="RefSeq"/>
        </authorList>
    </citation>
    <scope>IDENTIFICATION</scope>
</reference>
<dbReference type="OrthoDB" id="37597at2759"/>
<organism evidence="15 16">
    <name type="scientific">Clupea harengus</name>
    <name type="common">Atlantic herring</name>
    <dbReference type="NCBI Taxonomy" id="7950"/>
    <lineage>
        <taxon>Eukaryota</taxon>
        <taxon>Metazoa</taxon>
        <taxon>Chordata</taxon>
        <taxon>Craniata</taxon>
        <taxon>Vertebrata</taxon>
        <taxon>Euteleostomi</taxon>
        <taxon>Actinopterygii</taxon>
        <taxon>Neopterygii</taxon>
        <taxon>Teleostei</taxon>
        <taxon>Clupei</taxon>
        <taxon>Clupeiformes</taxon>
        <taxon>Clupeoidei</taxon>
        <taxon>Clupeidae</taxon>
        <taxon>Clupea</taxon>
    </lineage>
</organism>
<dbReference type="PANTHER" id="PTHR32194">
    <property type="entry name" value="METALLOPROTEASE TLDD"/>
    <property type="match status" value="1"/>
</dbReference>
<dbReference type="PANTHER" id="PTHR32194:SF15">
    <property type="entry name" value="PROTEASOME SUBUNIT BETA"/>
    <property type="match status" value="1"/>
</dbReference>
<dbReference type="PROSITE" id="PS00854">
    <property type="entry name" value="PROTEASOME_BETA_1"/>
    <property type="match status" value="1"/>
</dbReference>
<keyword evidence="4" id="KW-0963">Cytoplasm</keyword>
<evidence type="ECO:0000313" key="16">
    <source>
        <dbReference type="RefSeq" id="XP_042564911.1"/>
    </source>
</evidence>
<dbReference type="GeneID" id="105893942"/>
<dbReference type="GO" id="GO:0005839">
    <property type="term" value="C:proteasome core complex"/>
    <property type="evidence" value="ECO:0007669"/>
    <property type="project" value="InterPro"/>
</dbReference>
<evidence type="ECO:0000256" key="1">
    <source>
        <dbReference type="ARBA" id="ARBA00001198"/>
    </source>
</evidence>
<feature type="compositionally biased region" description="Basic and acidic residues" evidence="14">
    <location>
        <begin position="336"/>
        <end position="345"/>
    </location>
</feature>
<evidence type="ECO:0000256" key="14">
    <source>
        <dbReference type="SAM" id="MobiDB-lite"/>
    </source>
</evidence>
<comment type="catalytic activity">
    <reaction evidence="1">
        <text>Cleavage of peptide bonds with very broad specificity.</text>
        <dbReference type="EC" id="3.4.25.1"/>
    </reaction>
</comment>
<dbReference type="GO" id="GO:0005737">
    <property type="term" value="C:cytoplasm"/>
    <property type="evidence" value="ECO:0007669"/>
    <property type="project" value="TreeGrafter"/>
</dbReference>
<keyword evidence="8 16" id="KW-0647">Proteasome</keyword>
<evidence type="ECO:0000256" key="3">
    <source>
        <dbReference type="ARBA" id="ARBA00012039"/>
    </source>
</evidence>
<dbReference type="PROSITE" id="PS51476">
    <property type="entry name" value="PROTEASOME_BETA_2"/>
    <property type="match status" value="1"/>
</dbReference>
<keyword evidence="9" id="KW-0865">Zymogen</keyword>
<evidence type="ECO:0000256" key="7">
    <source>
        <dbReference type="ARBA" id="ARBA00022801"/>
    </source>
</evidence>
<dbReference type="InterPro" id="IPR016050">
    <property type="entry name" value="Proteasome_bsu_CS"/>
</dbReference>
<proteinExistence type="predicted"/>
<evidence type="ECO:0000256" key="9">
    <source>
        <dbReference type="ARBA" id="ARBA00023145"/>
    </source>
</evidence>
<dbReference type="AlphaFoldDB" id="A0A8M1KLI1"/>
<comment type="subunit">
    <text evidence="11">The 26S proteasome consists of a 20S proteasome core and two 19S regulatory subunits. The 20S proteasome core is composed of 28 subunits that are arranged in four stacked rings, resulting in a barrel-shaped structure. The two end rings are each formed by seven alpha subunits, and the two central rings are each formed by seven beta subunits. The catalytic chamber with the active sites is on the inside of the barrel. Incorporated instead of PSMB5 and PSMB8.</text>
</comment>
<dbReference type="GO" id="GO:0005634">
    <property type="term" value="C:nucleus"/>
    <property type="evidence" value="ECO:0007669"/>
    <property type="project" value="UniProtKB-SubCell"/>
</dbReference>
<keyword evidence="10" id="KW-0539">Nucleus</keyword>
<keyword evidence="5" id="KW-0645">Protease</keyword>
<evidence type="ECO:0000256" key="12">
    <source>
        <dbReference type="ARBA" id="ARBA00072837"/>
    </source>
</evidence>
<gene>
    <name evidence="16" type="primary">psmb11b</name>
</gene>
<dbReference type="GO" id="GO:0004298">
    <property type="term" value="F:threonine-type endopeptidase activity"/>
    <property type="evidence" value="ECO:0007669"/>
    <property type="project" value="UniProtKB-KW"/>
</dbReference>
<dbReference type="FunFam" id="3.60.20.10:FF:000053">
    <property type="entry name" value="Proteasome subunit beta"/>
    <property type="match status" value="1"/>
</dbReference>
<dbReference type="KEGG" id="char:105893942"/>
<comment type="subcellular location">
    <subcellularLocation>
        <location evidence="2">Nucleus</location>
    </subcellularLocation>
</comment>
<name>A0A8M1KLI1_CLUHA</name>
<dbReference type="EC" id="3.4.25.1" evidence="3"/>
<evidence type="ECO:0000256" key="4">
    <source>
        <dbReference type="ARBA" id="ARBA00022490"/>
    </source>
</evidence>
<keyword evidence="6" id="KW-0888">Threonine protease</keyword>
<dbReference type="InterPro" id="IPR023333">
    <property type="entry name" value="Proteasome_suB-type"/>
</dbReference>
<evidence type="ECO:0000256" key="8">
    <source>
        <dbReference type="ARBA" id="ARBA00022942"/>
    </source>
</evidence>
<protein>
    <recommendedName>
        <fullName evidence="12">Proteasome subunit beta type-11</fullName>
        <ecNumber evidence="3">3.4.25.1</ecNumber>
    </recommendedName>
    <alternativeName>
        <fullName evidence="13">Proteasome subunit beta-5t</fullName>
    </alternativeName>
</protein>
<evidence type="ECO:0000256" key="13">
    <source>
        <dbReference type="ARBA" id="ARBA00077922"/>
    </source>
</evidence>